<evidence type="ECO:0000313" key="3">
    <source>
        <dbReference type="EMBL" id="KZV88936.1"/>
    </source>
</evidence>
<proteinExistence type="predicted"/>
<protein>
    <submittedName>
        <fullName evidence="3">Uncharacterized protein</fullName>
    </submittedName>
</protein>
<feature type="region of interest" description="Disordered" evidence="2">
    <location>
        <begin position="210"/>
        <end position="231"/>
    </location>
</feature>
<sequence>MSRTASPATVPLPRTPEPELPDSFDALIDLLAGGGGLDRLATAPTGLRDDDGNLDVGKIRAALEPEPEPSPSLQWSFGAPGFEFESTVQGTPRLRPEQSHADAPSSLLPFDPDLTPARSADSVSPLALPSGLVREEPVPFDSLLDTPIPTSFPFYPPVQRPNPELKRMNDDLAKAKEEVRDLKSRMKIMKSLLVRNNDAQHQVQPANLLPPAQAQRPDPEPPSWPQHPHQRDEIDALDGESARMALRNVFAAASLPVSAASALSSASYPRAAAADGTGAGPASVEELRGALQFVRDVDELVWRRRRFPGAVAPLDVFHETNIIDLRDRVELWERAVRAPPSS</sequence>
<evidence type="ECO:0000256" key="1">
    <source>
        <dbReference type="SAM" id="Coils"/>
    </source>
</evidence>
<dbReference type="AlphaFoldDB" id="A0A165FG30"/>
<organism evidence="3 4">
    <name type="scientific">Exidia glandulosa HHB12029</name>
    <dbReference type="NCBI Taxonomy" id="1314781"/>
    <lineage>
        <taxon>Eukaryota</taxon>
        <taxon>Fungi</taxon>
        <taxon>Dikarya</taxon>
        <taxon>Basidiomycota</taxon>
        <taxon>Agaricomycotina</taxon>
        <taxon>Agaricomycetes</taxon>
        <taxon>Auriculariales</taxon>
        <taxon>Exidiaceae</taxon>
        <taxon>Exidia</taxon>
    </lineage>
</organism>
<evidence type="ECO:0000313" key="4">
    <source>
        <dbReference type="Proteomes" id="UP000077266"/>
    </source>
</evidence>
<feature type="coiled-coil region" evidence="1">
    <location>
        <begin position="165"/>
        <end position="192"/>
    </location>
</feature>
<accession>A0A165FG30</accession>
<feature type="region of interest" description="Disordered" evidence="2">
    <location>
        <begin position="84"/>
        <end position="124"/>
    </location>
</feature>
<reference evidence="3 4" key="1">
    <citation type="journal article" date="2016" name="Mol. Biol. Evol.">
        <title>Comparative Genomics of Early-Diverging Mushroom-Forming Fungi Provides Insights into the Origins of Lignocellulose Decay Capabilities.</title>
        <authorList>
            <person name="Nagy L.G."/>
            <person name="Riley R."/>
            <person name="Tritt A."/>
            <person name="Adam C."/>
            <person name="Daum C."/>
            <person name="Floudas D."/>
            <person name="Sun H."/>
            <person name="Yadav J.S."/>
            <person name="Pangilinan J."/>
            <person name="Larsson K.H."/>
            <person name="Matsuura K."/>
            <person name="Barry K."/>
            <person name="Labutti K."/>
            <person name="Kuo R."/>
            <person name="Ohm R.A."/>
            <person name="Bhattacharya S.S."/>
            <person name="Shirouzu T."/>
            <person name="Yoshinaga Y."/>
            <person name="Martin F.M."/>
            <person name="Grigoriev I.V."/>
            <person name="Hibbett D.S."/>
        </authorList>
    </citation>
    <scope>NUCLEOTIDE SEQUENCE [LARGE SCALE GENOMIC DNA]</scope>
    <source>
        <strain evidence="3 4">HHB12029</strain>
    </source>
</reference>
<name>A0A165FG30_EXIGL</name>
<dbReference type="InParanoid" id="A0A165FG30"/>
<dbReference type="Proteomes" id="UP000077266">
    <property type="component" value="Unassembled WGS sequence"/>
</dbReference>
<feature type="region of interest" description="Disordered" evidence="2">
    <location>
        <begin position="1"/>
        <end position="22"/>
    </location>
</feature>
<dbReference type="OrthoDB" id="3225650at2759"/>
<gene>
    <name evidence="3" type="ORF">EXIGLDRAFT_772234</name>
</gene>
<dbReference type="EMBL" id="KV426086">
    <property type="protein sequence ID" value="KZV88936.1"/>
    <property type="molecule type" value="Genomic_DNA"/>
</dbReference>
<keyword evidence="1" id="KW-0175">Coiled coil</keyword>
<keyword evidence="4" id="KW-1185">Reference proteome</keyword>
<evidence type="ECO:0000256" key="2">
    <source>
        <dbReference type="SAM" id="MobiDB-lite"/>
    </source>
</evidence>